<feature type="transmembrane region" description="Helical" evidence="1">
    <location>
        <begin position="12"/>
        <end position="31"/>
    </location>
</feature>
<dbReference type="Proteomes" id="UP000266089">
    <property type="component" value="Unassembled WGS sequence"/>
</dbReference>
<gene>
    <name evidence="2" type="ORF">Mcate_01732</name>
</gene>
<evidence type="ECO:0000313" key="2">
    <source>
        <dbReference type="EMBL" id="RIH76536.1"/>
    </source>
</evidence>
<protein>
    <submittedName>
        <fullName evidence="2">Uncharacterized protein</fullName>
    </submittedName>
</protein>
<sequence length="63" mass="6432">MVQTVLSNLPALLFTLALGALLLGLLVWVLAAQGAASKRTAQILWALAVGLGLVGLIRLVAAP</sequence>
<keyword evidence="1" id="KW-1133">Transmembrane helix</keyword>
<name>A0A399DX13_9DEIN</name>
<evidence type="ECO:0000256" key="1">
    <source>
        <dbReference type="SAM" id="Phobius"/>
    </source>
</evidence>
<proteinExistence type="predicted"/>
<reference evidence="2 3" key="1">
    <citation type="submission" date="2018-08" db="EMBL/GenBank/DDBJ databases">
        <title>Meiothermus cateniformans JCM 15151 genome sequencing project.</title>
        <authorList>
            <person name="Da Costa M.S."/>
            <person name="Albuquerque L."/>
            <person name="Raposo P."/>
            <person name="Froufe H.J.C."/>
            <person name="Barroso C.S."/>
            <person name="Egas C."/>
        </authorList>
    </citation>
    <scope>NUCLEOTIDE SEQUENCE [LARGE SCALE GENOMIC DNA]</scope>
    <source>
        <strain evidence="2 3">JCM 15151</strain>
    </source>
</reference>
<evidence type="ECO:0000313" key="3">
    <source>
        <dbReference type="Proteomes" id="UP000266089"/>
    </source>
</evidence>
<dbReference type="RefSeq" id="WP_027887610.1">
    <property type="nucleotide sequence ID" value="NZ_JBHSXZ010000067.1"/>
</dbReference>
<dbReference type="EMBL" id="QWKX01000041">
    <property type="protein sequence ID" value="RIH76536.1"/>
    <property type="molecule type" value="Genomic_DNA"/>
</dbReference>
<accession>A0A399DX13</accession>
<comment type="caution">
    <text evidence="2">The sequence shown here is derived from an EMBL/GenBank/DDBJ whole genome shotgun (WGS) entry which is preliminary data.</text>
</comment>
<keyword evidence="1" id="KW-0472">Membrane</keyword>
<keyword evidence="1" id="KW-0812">Transmembrane</keyword>
<organism evidence="2 3">
    <name type="scientific">Meiothermus taiwanensis</name>
    <dbReference type="NCBI Taxonomy" id="172827"/>
    <lineage>
        <taxon>Bacteria</taxon>
        <taxon>Thermotogati</taxon>
        <taxon>Deinococcota</taxon>
        <taxon>Deinococci</taxon>
        <taxon>Thermales</taxon>
        <taxon>Thermaceae</taxon>
        <taxon>Meiothermus</taxon>
    </lineage>
</organism>
<dbReference type="AlphaFoldDB" id="A0A399DX13"/>
<feature type="transmembrane region" description="Helical" evidence="1">
    <location>
        <begin position="43"/>
        <end position="61"/>
    </location>
</feature>